<protein>
    <submittedName>
        <fullName evidence="1">Uncharacterized protein</fullName>
    </submittedName>
</protein>
<accession>A0A5Y3RJD6</accession>
<evidence type="ECO:0000313" key="1">
    <source>
        <dbReference type="EMBL" id="ECI7252945.1"/>
    </source>
</evidence>
<dbReference type="EMBL" id="AAIWBA010000047">
    <property type="protein sequence ID" value="ECI7252945.1"/>
    <property type="molecule type" value="Genomic_DNA"/>
</dbReference>
<dbReference type="Proteomes" id="UP000839588">
    <property type="component" value="Unassembled WGS sequence"/>
</dbReference>
<comment type="caution">
    <text evidence="1">The sequence shown here is derived from an EMBL/GenBank/DDBJ whole genome shotgun (WGS) entry which is preliminary data.</text>
</comment>
<reference evidence="1" key="1">
    <citation type="submission" date="2019-02" db="EMBL/GenBank/DDBJ databases">
        <authorList>
            <person name="Ashton P.M."/>
            <person name="Dallman T."/>
            <person name="Nair S."/>
            <person name="De Pinna E."/>
            <person name="Peters T."/>
            <person name="Grant K."/>
        </authorList>
    </citation>
    <scope>NUCLEOTIDE SEQUENCE [LARGE SCALE GENOMIC DNA]</scope>
    <source>
        <strain evidence="1">474895</strain>
    </source>
</reference>
<gene>
    <name evidence="1" type="ORF">EWC36_24295</name>
</gene>
<organism evidence="1">
    <name type="scientific">Salmonella enterica I</name>
    <dbReference type="NCBI Taxonomy" id="59201"/>
    <lineage>
        <taxon>Bacteria</taxon>
        <taxon>Pseudomonadati</taxon>
        <taxon>Pseudomonadota</taxon>
        <taxon>Gammaproteobacteria</taxon>
        <taxon>Enterobacterales</taxon>
        <taxon>Enterobacteriaceae</taxon>
        <taxon>Salmonella</taxon>
    </lineage>
</organism>
<proteinExistence type="predicted"/>
<sequence length="79" mass="9123">MLLRYVFLSLKKDVNRMLTIEGDKNIQFQQTLFLTIFFFALTFPDTLSDRRCAKATFSFLSYPQSYALARGPFSTYCGG</sequence>
<dbReference type="AlphaFoldDB" id="A0A5Y3RJD6"/>
<name>A0A5Y3RJD6_SALET</name>